<gene>
    <name evidence="2" type="ORF">AJ85_15395</name>
    <name evidence="1" type="ORF">BALCAV_0216375</name>
</gene>
<sequence length="78" mass="9089">MNLDKVDVTNKIIGKYEEGQLNLYMGEIKIGMVTETEDGLKRKMREGFVFENDKIYHFENAHPEQVRAYVENCDGGWC</sequence>
<dbReference type="OrthoDB" id="2876840at2"/>
<dbReference type="STRING" id="1218173.BALCAV_0216375"/>
<dbReference type="EMBL" id="JALP01000198">
    <property type="protein sequence ID" value="THG89750.1"/>
    <property type="molecule type" value="Genomic_DNA"/>
</dbReference>
<evidence type="ECO:0000313" key="1">
    <source>
        <dbReference type="EMBL" id="KGA96419.1"/>
    </source>
</evidence>
<dbReference type="Proteomes" id="UP000002754">
    <property type="component" value="Unassembled WGS sequence"/>
</dbReference>
<comment type="caution">
    <text evidence="1">The sequence shown here is derived from an EMBL/GenBank/DDBJ whole genome shotgun (WGS) entry which is preliminary data.</text>
</comment>
<name>A0A094WF84_ALKAL</name>
<accession>A0A094WF84</accession>
<evidence type="ECO:0008006" key="5">
    <source>
        <dbReference type="Google" id="ProtNLM"/>
    </source>
</evidence>
<evidence type="ECO:0000313" key="3">
    <source>
        <dbReference type="Proteomes" id="UP000002754"/>
    </source>
</evidence>
<protein>
    <recommendedName>
        <fullName evidence="5">DUF2553 domain-containing protein</fullName>
    </recommendedName>
</protein>
<evidence type="ECO:0000313" key="2">
    <source>
        <dbReference type="EMBL" id="THG89750.1"/>
    </source>
</evidence>
<dbReference type="EMBL" id="ALPT02000062">
    <property type="protein sequence ID" value="KGA96419.1"/>
    <property type="molecule type" value="Genomic_DNA"/>
</dbReference>
<dbReference type="Proteomes" id="UP000297014">
    <property type="component" value="Unassembled WGS sequence"/>
</dbReference>
<dbReference type="Pfam" id="PF10830">
    <property type="entry name" value="DUF2553"/>
    <property type="match status" value="1"/>
</dbReference>
<reference evidence="1 3" key="1">
    <citation type="journal article" date="2014" name="Genome Announc.">
        <title>Draft Genome Sequence of Bacillus alcalophilus AV1934, a Classic Alkaliphile Isolated from Human Feces in 1934.</title>
        <authorList>
            <person name="Attie O."/>
            <person name="Jayaprakash A."/>
            <person name="Shah H."/>
            <person name="Paulsen I.T."/>
            <person name="Morino M."/>
            <person name="Takahashi Y."/>
            <person name="Narumi I."/>
            <person name="Sachidanandam R."/>
            <person name="Satoh K."/>
            <person name="Ito M."/>
            <person name="Krulwich T.A."/>
        </authorList>
    </citation>
    <scope>NUCLEOTIDE SEQUENCE [LARGE SCALE GENOMIC DNA]</scope>
    <source>
        <strain evidence="1 3">AV1934</strain>
    </source>
</reference>
<dbReference type="eggNOG" id="ENOG5030D6K">
    <property type="taxonomic scope" value="Bacteria"/>
</dbReference>
<organism evidence="1 3">
    <name type="scientific">Alkalihalobacillus alcalophilus ATCC 27647 = CGMCC 1.3604</name>
    <dbReference type="NCBI Taxonomy" id="1218173"/>
    <lineage>
        <taxon>Bacteria</taxon>
        <taxon>Bacillati</taxon>
        <taxon>Bacillota</taxon>
        <taxon>Bacilli</taxon>
        <taxon>Bacillales</taxon>
        <taxon>Bacillaceae</taxon>
        <taxon>Alkalihalobacillus</taxon>
    </lineage>
</organism>
<dbReference type="InterPro" id="IPR020140">
    <property type="entry name" value="Uncharacterised_YusG"/>
</dbReference>
<dbReference type="RefSeq" id="WP_003324429.1">
    <property type="nucleotide sequence ID" value="NZ_ALPT02000062.1"/>
</dbReference>
<proteinExistence type="predicted"/>
<dbReference type="AlphaFoldDB" id="A0A094WF84"/>
<reference evidence="2 4" key="2">
    <citation type="submission" date="2014-01" db="EMBL/GenBank/DDBJ databases">
        <title>Draft genome sequencing of Bacillus alcalophilus CGMCC 1.3604.</title>
        <authorList>
            <person name="Yang J."/>
            <person name="Diao L."/>
            <person name="Yang S."/>
        </authorList>
    </citation>
    <scope>NUCLEOTIDE SEQUENCE [LARGE SCALE GENOMIC DNA]</scope>
    <source>
        <strain evidence="2 4">CGMCC 1.3604</strain>
    </source>
</reference>
<keyword evidence="3" id="KW-1185">Reference proteome</keyword>
<evidence type="ECO:0000313" key="4">
    <source>
        <dbReference type="Proteomes" id="UP000297014"/>
    </source>
</evidence>